<comment type="caution">
    <text evidence="2">The sequence shown here is derived from an EMBL/GenBank/DDBJ whole genome shotgun (WGS) entry which is preliminary data.</text>
</comment>
<dbReference type="SUPFAM" id="SSF50370">
    <property type="entry name" value="Ricin B-like lectins"/>
    <property type="match status" value="1"/>
</dbReference>
<keyword evidence="3" id="KW-1185">Reference proteome</keyword>
<name>A0A1Q9DM53_SYMMI</name>
<evidence type="ECO:0000256" key="1">
    <source>
        <dbReference type="SAM" id="MobiDB-lite"/>
    </source>
</evidence>
<reference evidence="2 3" key="1">
    <citation type="submission" date="2016-02" db="EMBL/GenBank/DDBJ databases">
        <title>Genome analysis of coral dinoflagellate symbionts highlights evolutionary adaptations to a symbiotic lifestyle.</title>
        <authorList>
            <person name="Aranda M."/>
            <person name="Li Y."/>
            <person name="Liew Y.J."/>
            <person name="Baumgarten S."/>
            <person name="Simakov O."/>
            <person name="Wilson M."/>
            <person name="Piel J."/>
            <person name="Ashoor H."/>
            <person name="Bougouffa S."/>
            <person name="Bajic V.B."/>
            <person name="Ryu T."/>
            <person name="Ravasi T."/>
            <person name="Bayer T."/>
            <person name="Micklem G."/>
            <person name="Kim H."/>
            <person name="Bhak J."/>
            <person name="Lajeunesse T.C."/>
            <person name="Voolstra C.R."/>
        </authorList>
    </citation>
    <scope>NUCLEOTIDE SEQUENCE [LARGE SCALE GENOMIC DNA]</scope>
    <source>
        <strain evidence="2 3">CCMP2467</strain>
    </source>
</reference>
<dbReference type="AlphaFoldDB" id="A0A1Q9DM53"/>
<dbReference type="Gene3D" id="2.80.10.50">
    <property type="match status" value="1"/>
</dbReference>
<dbReference type="Proteomes" id="UP000186817">
    <property type="component" value="Unassembled WGS sequence"/>
</dbReference>
<evidence type="ECO:0000313" key="3">
    <source>
        <dbReference type="Proteomes" id="UP000186817"/>
    </source>
</evidence>
<protein>
    <submittedName>
        <fullName evidence="2">Uncharacterized protein</fullName>
    </submittedName>
</protein>
<feature type="region of interest" description="Disordered" evidence="1">
    <location>
        <begin position="527"/>
        <end position="553"/>
    </location>
</feature>
<proteinExistence type="predicted"/>
<dbReference type="OrthoDB" id="10341423at2759"/>
<gene>
    <name evidence="2" type="ORF">AK812_SmicGene21573</name>
</gene>
<organism evidence="2 3">
    <name type="scientific">Symbiodinium microadriaticum</name>
    <name type="common">Dinoflagellate</name>
    <name type="synonym">Zooxanthella microadriatica</name>
    <dbReference type="NCBI Taxonomy" id="2951"/>
    <lineage>
        <taxon>Eukaryota</taxon>
        <taxon>Sar</taxon>
        <taxon>Alveolata</taxon>
        <taxon>Dinophyceae</taxon>
        <taxon>Suessiales</taxon>
        <taxon>Symbiodiniaceae</taxon>
        <taxon>Symbiodinium</taxon>
    </lineage>
</organism>
<dbReference type="InterPro" id="IPR035992">
    <property type="entry name" value="Ricin_B-like_lectins"/>
</dbReference>
<evidence type="ECO:0000313" key="2">
    <source>
        <dbReference type="EMBL" id="OLP96233.1"/>
    </source>
</evidence>
<sequence length="601" mass="65772">MYEPIPPVPVNCVHLSKFGTNSTQWVVRRGPRPRLAMALRQLLPPLYLAIIASCRFQLENQISPWCVGVSLESRRRANEVIAKRCDASDDSQLWEWKNETQLWNLATGKCLAIQSGGDGWAYVETCRNPFLYDQHAWSWTSYRALLSNRTNQCLDIQGDPPNIEGAHLGDWPCETRPGNTDHRWREVPKDYFCEDFGDDKCMAALGEGYFTRRDRSSSCRRRQCATSDCCELHTCYAAACENMGQLKVHRRRRVSCAEYTCSVQGCCDRTCMHHQSCPNGTAVHDPNMTCGLNEEGVDDTANCTEQCCTNYTTTLTSTTQTFTTQTFTSTTGCSTHADCRGRAASVGGATVAATFCDTSALPGQCVPNPATFFMSSLASWHLAAQLNTLQGASATIQYTYEASMRRESGEEVSREDAQGVEEATEKSLSFVLSTTVHREAKDCLERLEQVVREDCGQEAGAGFGQALRKGISAVGDVAAGVVEAFPVASTVVQGISAAAGPILGLFGIKEEECDPVTLGEKTTNCITSGTSETRSTEEQEAYTRAKRSTTTDVKRLAENVGRGESVVQSQLPKVSRFGSFTSTLRQPTWSIPSTRGSASSA</sequence>
<dbReference type="EMBL" id="LSRX01000475">
    <property type="protein sequence ID" value="OLP96233.1"/>
    <property type="molecule type" value="Genomic_DNA"/>
</dbReference>
<accession>A0A1Q9DM53</accession>
<feature type="compositionally biased region" description="Basic and acidic residues" evidence="1">
    <location>
        <begin position="534"/>
        <end position="543"/>
    </location>
</feature>
<dbReference type="PROSITE" id="PS50231">
    <property type="entry name" value="RICIN_B_LECTIN"/>
    <property type="match status" value="1"/>
</dbReference>